<evidence type="ECO:0000313" key="9">
    <source>
        <dbReference type="Proteomes" id="UP000249432"/>
    </source>
</evidence>
<feature type="transmembrane region" description="Helical" evidence="6">
    <location>
        <begin position="425"/>
        <end position="447"/>
    </location>
</feature>
<gene>
    <name evidence="8" type="ORF">DI525_09655</name>
</gene>
<feature type="transmembrane region" description="Helical" evidence="6">
    <location>
        <begin position="127"/>
        <end position="154"/>
    </location>
</feature>
<evidence type="ECO:0000256" key="6">
    <source>
        <dbReference type="SAM" id="Phobius"/>
    </source>
</evidence>
<sequence length="463" mass="50649">MTVSLSTLSHLGVQLQKASHRAGIGNKWLSALAVFAFTVSTWMALTVAGGTWMFYERYRHPSVASLHEMSDELRQTYVGLAAIACVFVVPAMMSLVAQSAVLGASGRERRLATLRLLGLSNRDITRLTLVETSALAFAGLVLGTVLYVVSAPAWSLVSFQNTRIGLWEILLPWWGYPALWAIILVLAAVAAVVGLKRVMVSPLGVSKRDIPTALKFWRLIIFVAIIVIARAVLSLNKTDYNNLGWALVIVAVILCVFVLSINLVAPWLIQLVSRISSVLPGKLNFLATRRVMTDGRTAWKRTNALSFLALLLGYVAVIPRDPGENLGDPTITRDTVTGAVVTYGVGLLVSISGTMLNQASTVFEEAELTRALDFIGVPLSLHRRVAIKQTFYPLLLTSGFTFLFGLYLGWTSYGRFVENLSVGPQLTWLIAAFVMSLVLSVVAVVIVDPLRQKQISQHVRRND</sequence>
<dbReference type="InterPro" id="IPR003838">
    <property type="entry name" value="ABC3_permease_C"/>
</dbReference>
<keyword evidence="3 6" id="KW-0812">Transmembrane</keyword>
<feature type="transmembrane region" description="Helical" evidence="6">
    <location>
        <begin position="245"/>
        <end position="269"/>
    </location>
</feature>
<dbReference type="GO" id="GO:0005886">
    <property type="term" value="C:plasma membrane"/>
    <property type="evidence" value="ECO:0007669"/>
    <property type="project" value="UniProtKB-SubCell"/>
</dbReference>
<dbReference type="RefSeq" id="WP_303735492.1">
    <property type="nucleotide sequence ID" value="NZ_CAKZHK010000008.1"/>
</dbReference>
<dbReference type="Proteomes" id="UP000249432">
    <property type="component" value="Unassembled WGS sequence"/>
</dbReference>
<evidence type="ECO:0000256" key="2">
    <source>
        <dbReference type="ARBA" id="ARBA00022475"/>
    </source>
</evidence>
<evidence type="ECO:0000256" key="4">
    <source>
        <dbReference type="ARBA" id="ARBA00022989"/>
    </source>
</evidence>
<comment type="subcellular location">
    <subcellularLocation>
        <location evidence="1">Cell membrane</location>
        <topology evidence="1">Multi-pass membrane protein</topology>
    </subcellularLocation>
</comment>
<feature type="transmembrane region" description="Helical" evidence="6">
    <location>
        <begin position="336"/>
        <end position="356"/>
    </location>
</feature>
<keyword evidence="2" id="KW-1003">Cell membrane</keyword>
<feature type="transmembrane region" description="Helical" evidence="6">
    <location>
        <begin position="174"/>
        <end position="195"/>
    </location>
</feature>
<name>A0A2W5SM00_9CORY</name>
<keyword evidence="5 6" id="KW-0472">Membrane</keyword>
<keyword evidence="4 6" id="KW-1133">Transmembrane helix</keyword>
<dbReference type="EMBL" id="QFRA01000035">
    <property type="protein sequence ID" value="PZR03550.1"/>
    <property type="molecule type" value="Genomic_DNA"/>
</dbReference>
<feature type="transmembrane region" description="Helical" evidence="6">
    <location>
        <begin position="28"/>
        <end position="55"/>
    </location>
</feature>
<evidence type="ECO:0000256" key="5">
    <source>
        <dbReference type="ARBA" id="ARBA00023136"/>
    </source>
</evidence>
<evidence type="ECO:0000256" key="3">
    <source>
        <dbReference type="ARBA" id="ARBA00022692"/>
    </source>
</evidence>
<evidence type="ECO:0000259" key="7">
    <source>
        <dbReference type="Pfam" id="PF02687"/>
    </source>
</evidence>
<proteinExistence type="predicted"/>
<feature type="domain" description="ABC3 transporter permease C-terminal" evidence="7">
    <location>
        <begin position="84"/>
        <end position="199"/>
    </location>
</feature>
<feature type="transmembrane region" description="Helical" evidence="6">
    <location>
        <begin position="216"/>
        <end position="233"/>
    </location>
</feature>
<evidence type="ECO:0000313" key="8">
    <source>
        <dbReference type="EMBL" id="PZR03550.1"/>
    </source>
</evidence>
<feature type="transmembrane region" description="Helical" evidence="6">
    <location>
        <begin position="391"/>
        <end position="413"/>
    </location>
</feature>
<comment type="caution">
    <text evidence="8">The sequence shown here is derived from an EMBL/GenBank/DDBJ whole genome shotgun (WGS) entry which is preliminary data.</text>
</comment>
<evidence type="ECO:0000256" key="1">
    <source>
        <dbReference type="ARBA" id="ARBA00004651"/>
    </source>
</evidence>
<feature type="transmembrane region" description="Helical" evidence="6">
    <location>
        <begin position="75"/>
        <end position="106"/>
    </location>
</feature>
<feature type="transmembrane region" description="Helical" evidence="6">
    <location>
        <begin position="298"/>
        <end position="316"/>
    </location>
</feature>
<dbReference type="AlphaFoldDB" id="A0A2W5SM00"/>
<protein>
    <submittedName>
        <fullName evidence="8">ABC transporter permease</fullName>
    </submittedName>
</protein>
<organism evidence="8 9">
    <name type="scientific">Corynebacterium kroppenstedtii</name>
    <dbReference type="NCBI Taxonomy" id="161879"/>
    <lineage>
        <taxon>Bacteria</taxon>
        <taxon>Bacillati</taxon>
        <taxon>Actinomycetota</taxon>
        <taxon>Actinomycetes</taxon>
        <taxon>Mycobacteriales</taxon>
        <taxon>Corynebacteriaceae</taxon>
        <taxon>Corynebacterium</taxon>
    </lineage>
</organism>
<accession>A0A2W5SM00</accession>
<dbReference type="Pfam" id="PF02687">
    <property type="entry name" value="FtsX"/>
    <property type="match status" value="1"/>
</dbReference>
<reference evidence="8 9" key="1">
    <citation type="submission" date="2017-08" db="EMBL/GenBank/DDBJ databases">
        <title>Infants hospitalized years apart are colonized by the same room-sourced microbial strains.</title>
        <authorList>
            <person name="Brooks B."/>
            <person name="Olm M.R."/>
            <person name="Firek B.A."/>
            <person name="Baker R."/>
            <person name="Thomas B.C."/>
            <person name="Morowitz M.J."/>
            <person name="Banfield J.F."/>
        </authorList>
    </citation>
    <scope>NUCLEOTIDE SEQUENCE [LARGE SCALE GENOMIC DNA]</scope>
    <source>
        <strain evidence="8">S2_003_000_R1_3</strain>
    </source>
</reference>